<dbReference type="Proteomes" id="UP000697107">
    <property type="component" value="Unassembled WGS sequence"/>
</dbReference>
<protein>
    <submittedName>
        <fullName evidence="7">Uncharacterized protein</fullName>
    </submittedName>
</protein>
<dbReference type="EMBL" id="RCML01001388">
    <property type="protein sequence ID" value="KAG2962986.1"/>
    <property type="molecule type" value="Genomic_DNA"/>
</dbReference>
<dbReference type="EMBL" id="MJFZ01001695">
    <property type="protein sequence ID" value="RAW21546.1"/>
    <property type="molecule type" value="Genomic_DNA"/>
</dbReference>
<dbReference type="VEuPathDB" id="FungiDB:PC110_g22011"/>
<evidence type="ECO:0000313" key="7">
    <source>
        <dbReference type="EMBL" id="RAW21546.1"/>
    </source>
</evidence>
<reference evidence="7 8" key="1">
    <citation type="submission" date="2018-01" db="EMBL/GenBank/DDBJ databases">
        <title>Draft genome of the strawberry crown rot pathogen Phytophthora cactorum.</title>
        <authorList>
            <person name="Armitage A.D."/>
            <person name="Lysoe E."/>
            <person name="Nellist C.F."/>
            <person name="Harrison R.J."/>
            <person name="Brurberg M.B."/>
        </authorList>
    </citation>
    <scope>NUCLEOTIDE SEQUENCE [LARGE SCALE GENOMIC DNA]</scope>
    <source>
        <strain evidence="7 8">10300</strain>
    </source>
</reference>
<dbReference type="EMBL" id="RCMI01001162">
    <property type="protein sequence ID" value="KAG2889460.1"/>
    <property type="molecule type" value="Genomic_DNA"/>
</dbReference>
<evidence type="ECO:0000313" key="5">
    <source>
        <dbReference type="EMBL" id="KAG3219476.1"/>
    </source>
</evidence>
<evidence type="ECO:0000313" key="4">
    <source>
        <dbReference type="EMBL" id="KAG2962986.1"/>
    </source>
</evidence>
<dbReference type="Proteomes" id="UP000760860">
    <property type="component" value="Unassembled WGS sequence"/>
</dbReference>
<dbReference type="Proteomes" id="UP000736787">
    <property type="component" value="Unassembled WGS sequence"/>
</dbReference>
<dbReference type="EMBL" id="RCMK01000270">
    <property type="protein sequence ID" value="KAG2939677.1"/>
    <property type="molecule type" value="Genomic_DNA"/>
</dbReference>
<gene>
    <name evidence="6" type="ORF">JG687_00019311</name>
    <name evidence="7" type="ORF">PC110_g22011</name>
    <name evidence="1" type="ORF">PC113_g21128</name>
    <name evidence="2" type="ORF">PC115_g19748</name>
    <name evidence="3" type="ORF">PC117_g10857</name>
    <name evidence="4" type="ORF">PC118_g21123</name>
    <name evidence="5" type="ORF">PC129_g9740</name>
</gene>
<evidence type="ECO:0000313" key="1">
    <source>
        <dbReference type="EMBL" id="KAG2830298.1"/>
    </source>
</evidence>
<dbReference type="Proteomes" id="UP000251314">
    <property type="component" value="Unassembled WGS sequence"/>
</dbReference>
<accession>A0A329RCI1</accession>
<reference evidence="6" key="3">
    <citation type="submission" date="2021-01" db="EMBL/GenBank/DDBJ databases">
        <title>Phytophthora aleatoria, a newly-described species from Pinus radiata is distinct from Phytophthora cactorum isolates based on comparative genomics.</title>
        <authorList>
            <person name="Mcdougal R."/>
            <person name="Panda P."/>
            <person name="Williams N."/>
            <person name="Studholme D.J."/>
        </authorList>
    </citation>
    <scope>NUCLEOTIDE SEQUENCE</scope>
    <source>
        <strain evidence="6">NZFS 3830</strain>
    </source>
</reference>
<proteinExistence type="predicted"/>
<evidence type="ECO:0000313" key="3">
    <source>
        <dbReference type="EMBL" id="KAG2939677.1"/>
    </source>
</evidence>
<reference evidence="1" key="2">
    <citation type="submission" date="2018-10" db="EMBL/GenBank/DDBJ databases">
        <title>Effector identification in a new, highly contiguous assembly of the strawberry crown rot pathogen Phytophthora cactorum.</title>
        <authorList>
            <person name="Armitage A.D."/>
            <person name="Nellist C.F."/>
            <person name="Bates H."/>
            <person name="Vickerstaff R.J."/>
            <person name="Harrison R.J."/>
        </authorList>
    </citation>
    <scope>NUCLEOTIDE SEQUENCE</scope>
    <source>
        <strain evidence="1">15-7</strain>
        <strain evidence="2">4032</strain>
        <strain evidence="3">4040</strain>
        <strain evidence="4">P415</strain>
        <strain evidence="5">P421</strain>
    </source>
</reference>
<sequence length="62" mass="6558">MSMSGLFVAVLQQLQPQQPSRKGQSLPLALTPAQQKVAMVRHLDLDQEGSDVLGRGSSGATP</sequence>
<dbReference type="Proteomes" id="UP000688947">
    <property type="component" value="Unassembled WGS sequence"/>
</dbReference>
<keyword evidence="8" id="KW-1185">Reference proteome</keyword>
<dbReference type="Proteomes" id="UP000735874">
    <property type="component" value="Unassembled WGS sequence"/>
</dbReference>
<dbReference type="Proteomes" id="UP000774804">
    <property type="component" value="Unassembled WGS sequence"/>
</dbReference>
<name>A0A329RCI1_9STRA</name>
<evidence type="ECO:0000313" key="6">
    <source>
        <dbReference type="EMBL" id="KAG6942009.1"/>
    </source>
</evidence>
<comment type="caution">
    <text evidence="7">The sequence shown here is derived from an EMBL/GenBank/DDBJ whole genome shotgun (WGS) entry which is preliminary data.</text>
</comment>
<dbReference type="EMBL" id="RCMV01000309">
    <property type="protein sequence ID" value="KAG3219476.1"/>
    <property type="molecule type" value="Genomic_DNA"/>
</dbReference>
<dbReference type="AlphaFoldDB" id="A0A329RCI1"/>
<dbReference type="OrthoDB" id="114035at2759"/>
<evidence type="ECO:0000313" key="8">
    <source>
        <dbReference type="Proteomes" id="UP000251314"/>
    </source>
</evidence>
<dbReference type="EMBL" id="RCMG01001321">
    <property type="protein sequence ID" value="KAG2830298.1"/>
    <property type="molecule type" value="Genomic_DNA"/>
</dbReference>
<organism evidence="7 8">
    <name type="scientific">Phytophthora cactorum</name>
    <dbReference type="NCBI Taxonomy" id="29920"/>
    <lineage>
        <taxon>Eukaryota</taxon>
        <taxon>Sar</taxon>
        <taxon>Stramenopiles</taxon>
        <taxon>Oomycota</taxon>
        <taxon>Peronosporomycetes</taxon>
        <taxon>Peronosporales</taxon>
        <taxon>Peronosporaceae</taxon>
        <taxon>Phytophthora</taxon>
    </lineage>
</organism>
<evidence type="ECO:0000313" key="2">
    <source>
        <dbReference type="EMBL" id="KAG2889460.1"/>
    </source>
</evidence>
<dbReference type="EMBL" id="JAENGZ010003193">
    <property type="protein sequence ID" value="KAG6942009.1"/>
    <property type="molecule type" value="Genomic_DNA"/>
</dbReference>